<gene>
    <name evidence="1" type="ORF">DY000_02055484</name>
</gene>
<name>A0ABQ7ACD0_BRACR</name>
<evidence type="ECO:0000313" key="1">
    <source>
        <dbReference type="EMBL" id="KAF3495354.1"/>
    </source>
</evidence>
<proteinExistence type="predicted"/>
<sequence>MHLPQVLAAKISTVDYMDRCKGKLGDGPQIAIKRFWRLSWPDPLEFTFRLFFTILKSTTSSASELGNDMRCHQSNKKKSYFWRWEVSQPITCGGNQVLVDGYGMHLPQVLAAKISTVDYMDRCKGKLGDGPQIAIKRFWRLSWPDPLEFTFRLFFTILKYEAQGVQRLSEE</sequence>
<organism evidence="1 2">
    <name type="scientific">Brassica cretica</name>
    <name type="common">Mustard</name>
    <dbReference type="NCBI Taxonomy" id="69181"/>
    <lineage>
        <taxon>Eukaryota</taxon>
        <taxon>Viridiplantae</taxon>
        <taxon>Streptophyta</taxon>
        <taxon>Embryophyta</taxon>
        <taxon>Tracheophyta</taxon>
        <taxon>Spermatophyta</taxon>
        <taxon>Magnoliopsida</taxon>
        <taxon>eudicotyledons</taxon>
        <taxon>Gunneridae</taxon>
        <taxon>Pentapetalae</taxon>
        <taxon>rosids</taxon>
        <taxon>malvids</taxon>
        <taxon>Brassicales</taxon>
        <taxon>Brassicaceae</taxon>
        <taxon>Brassiceae</taxon>
        <taxon>Brassica</taxon>
    </lineage>
</organism>
<dbReference type="Proteomes" id="UP000266723">
    <property type="component" value="Unassembled WGS sequence"/>
</dbReference>
<evidence type="ECO:0000313" key="2">
    <source>
        <dbReference type="Proteomes" id="UP000266723"/>
    </source>
</evidence>
<comment type="caution">
    <text evidence="1">The sequence shown here is derived from an EMBL/GenBank/DDBJ whole genome shotgun (WGS) entry which is preliminary data.</text>
</comment>
<keyword evidence="2" id="KW-1185">Reference proteome</keyword>
<dbReference type="EMBL" id="QGKV02002055">
    <property type="protein sequence ID" value="KAF3495354.1"/>
    <property type="molecule type" value="Genomic_DNA"/>
</dbReference>
<reference evidence="1 2" key="1">
    <citation type="journal article" date="2020" name="BMC Genomics">
        <title>Intraspecific diversification of the crop wild relative Brassica cretica Lam. using demographic model selection.</title>
        <authorList>
            <person name="Kioukis A."/>
            <person name="Michalopoulou V.A."/>
            <person name="Briers L."/>
            <person name="Pirintsos S."/>
            <person name="Studholme D.J."/>
            <person name="Pavlidis P."/>
            <person name="Sarris P.F."/>
        </authorList>
    </citation>
    <scope>NUCLEOTIDE SEQUENCE [LARGE SCALE GENOMIC DNA]</scope>
    <source>
        <strain evidence="2">cv. PFS-1207/04</strain>
    </source>
</reference>
<protein>
    <submittedName>
        <fullName evidence="1">Uncharacterized protein</fullName>
    </submittedName>
</protein>
<accession>A0ABQ7ACD0</accession>